<dbReference type="SUPFAM" id="SSF160631">
    <property type="entry name" value="SMI1/KNR4-like"/>
    <property type="match status" value="1"/>
</dbReference>
<keyword evidence="6" id="KW-1185">Reference proteome</keyword>
<evidence type="ECO:0000256" key="2">
    <source>
        <dbReference type="ARBA" id="ARBA00023043"/>
    </source>
</evidence>
<dbReference type="Gene3D" id="1.25.40.20">
    <property type="entry name" value="Ankyrin repeat-containing domain"/>
    <property type="match status" value="1"/>
</dbReference>
<dbReference type="InterPro" id="IPR037883">
    <property type="entry name" value="Knr4/Smi1-like_sf"/>
</dbReference>
<feature type="domain" description="Knr4/Smi1-like" evidence="4">
    <location>
        <begin position="10"/>
        <end position="143"/>
    </location>
</feature>
<organism evidence="5 6">
    <name type="scientific">Flavobacterium cerinum</name>
    <dbReference type="NCBI Taxonomy" id="2502784"/>
    <lineage>
        <taxon>Bacteria</taxon>
        <taxon>Pseudomonadati</taxon>
        <taxon>Bacteroidota</taxon>
        <taxon>Flavobacteriia</taxon>
        <taxon>Flavobacteriales</taxon>
        <taxon>Flavobacteriaceae</taxon>
        <taxon>Flavobacterium</taxon>
    </lineage>
</organism>
<sequence length="317" mass="35876">MTQIIVPNSKIDEGQLVEFEKEIEARLPEAYRQFLLLHNGGQPDNTEFTAKKYGGSIIQRFFGFNTPYNTDNFDYIRSTFKDRVPDSFLPIGRDMLGNLILIGIRQKYQGRIYFWWHENESDKKAWFKNIYTISNSFTDFFDNLKEEEEESYGFLVDLFDSDDSQKQLDLINSGWDVNTPLENNFGFAIERLALSGDTEVLKALIAKGANFGEAMEKTLTFGNVEAAGLLLAAGADPNYATEKARNNRDTLLMSAVNTPGARPEIAKLLIEYGADVRVEDAYGWTALKVAVRTVSRDNPEMQAIVDLIQSKLETIAD</sequence>
<keyword evidence="2 3" id="KW-0040">ANK repeat</keyword>
<dbReference type="RefSeq" id="WP_256549784.1">
    <property type="nucleotide sequence ID" value="NZ_CP101751.1"/>
</dbReference>
<evidence type="ECO:0000256" key="1">
    <source>
        <dbReference type="ARBA" id="ARBA00022737"/>
    </source>
</evidence>
<dbReference type="PANTHER" id="PTHR24189:SF50">
    <property type="entry name" value="ANKYRIN REPEAT AND SOCS BOX PROTEIN 2"/>
    <property type="match status" value="1"/>
</dbReference>
<evidence type="ECO:0000313" key="6">
    <source>
        <dbReference type="Proteomes" id="UP001059844"/>
    </source>
</evidence>
<dbReference type="PANTHER" id="PTHR24189">
    <property type="entry name" value="MYOTROPHIN"/>
    <property type="match status" value="1"/>
</dbReference>
<reference evidence="5" key="1">
    <citation type="submission" date="2022-07" db="EMBL/GenBank/DDBJ databases">
        <title>Isolation, identification, and degradation of a PFOSA degrading strain from sewage treatment plant.</title>
        <authorList>
            <person name="Zhang L."/>
            <person name="Huo Y."/>
        </authorList>
    </citation>
    <scope>NUCLEOTIDE SEQUENCE</scope>
    <source>
        <strain evidence="5">C1</strain>
    </source>
</reference>
<dbReference type="Gene3D" id="3.40.1580.10">
    <property type="entry name" value="SMI1/KNR4-like"/>
    <property type="match status" value="1"/>
</dbReference>
<evidence type="ECO:0000313" key="5">
    <source>
        <dbReference type="EMBL" id="UUC44114.1"/>
    </source>
</evidence>
<evidence type="ECO:0000256" key="3">
    <source>
        <dbReference type="PROSITE-ProRule" id="PRU00023"/>
    </source>
</evidence>
<dbReference type="Pfam" id="PF09346">
    <property type="entry name" value="SMI1_KNR4"/>
    <property type="match status" value="1"/>
</dbReference>
<accession>A0ABY5INB7</accession>
<gene>
    <name evidence="5" type="ORF">NOX80_10765</name>
</gene>
<dbReference type="EMBL" id="CP101751">
    <property type="protein sequence ID" value="UUC44114.1"/>
    <property type="molecule type" value="Genomic_DNA"/>
</dbReference>
<dbReference type="InterPro" id="IPR050745">
    <property type="entry name" value="Multifunctional_regulatory"/>
</dbReference>
<dbReference type="SUPFAM" id="SSF48403">
    <property type="entry name" value="Ankyrin repeat"/>
    <property type="match status" value="1"/>
</dbReference>
<proteinExistence type="predicted"/>
<dbReference type="SMART" id="SM00248">
    <property type="entry name" value="ANK"/>
    <property type="match status" value="3"/>
</dbReference>
<name>A0ABY5INB7_9FLAO</name>
<dbReference type="SMART" id="SM00860">
    <property type="entry name" value="SMI1_KNR4"/>
    <property type="match status" value="1"/>
</dbReference>
<dbReference type="Proteomes" id="UP001059844">
    <property type="component" value="Chromosome"/>
</dbReference>
<dbReference type="InterPro" id="IPR018958">
    <property type="entry name" value="Knr4/Smi1-like_dom"/>
</dbReference>
<dbReference type="InterPro" id="IPR002110">
    <property type="entry name" value="Ankyrin_rpt"/>
</dbReference>
<dbReference type="InterPro" id="IPR036770">
    <property type="entry name" value="Ankyrin_rpt-contain_sf"/>
</dbReference>
<dbReference type="Pfam" id="PF12796">
    <property type="entry name" value="Ank_2"/>
    <property type="match status" value="1"/>
</dbReference>
<protein>
    <submittedName>
        <fullName evidence="5">SMI1/KNR4 family protein</fullName>
    </submittedName>
</protein>
<dbReference type="PROSITE" id="PS50088">
    <property type="entry name" value="ANK_REPEAT"/>
    <property type="match status" value="1"/>
</dbReference>
<keyword evidence="1" id="KW-0677">Repeat</keyword>
<feature type="repeat" description="ANK" evidence="3">
    <location>
        <begin position="247"/>
        <end position="281"/>
    </location>
</feature>
<evidence type="ECO:0000259" key="4">
    <source>
        <dbReference type="SMART" id="SM00860"/>
    </source>
</evidence>